<evidence type="ECO:0000313" key="2">
    <source>
        <dbReference type="EMBL" id="BDE08020.1"/>
    </source>
</evidence>
<sequence>MIPIAAPTTSAAPITHQFTIPWLSVATTAISIPIALTRFPWRAVFGELRYRRPKMKQIDVTR</sequence>
<evidence type="ECO:0000313" key="3">
    <source>
        <dbReference type="Proteomes" id="UP001317532"/>
    </source>
</evidence>
<dbReference type="EMBL" id="AP025523">
    <property type="protein sequence ID" value="BDE08020.1"/>
    <property type="molecule type" value="Genomic_DNA"/>
</dbReference>
<feature type="transmembrane region" description="Helical" evidence="1">
    <location>
        <begin position="20"/>
        <end position="41"/>
    </location>
</feature>
<accession>A0AAN1XZW6</accession>
<keyword evidence="1" id="KW-0472">Membrane</keyword>
<protein>
    <submittedName>
        <fullName evidence="2">Uncharacterized protein</fullName>
    </submittedName>
</protein>
<gene>
    <name evidence="2" type="ORF">WPS_32960</name>
</gene>
<name>A0AAN1XZW6_UNVUL</name>
<dbReference type="Proteomes" id="UP001317532">
    <property type="component" value="Chromosome"/>
</dbReference>
<keyword evidence="3" id="KW-1185">Reference proteome</keyword>
<keyword evidence="1" id="KW-0812">Transmembrane</keyword>
<organism evidence="2 3">
    <name type="scientific">Vulcanimicrobium alpinum</name>
    <dbReference type="NCBI Taxonomy" id="3016050"/>
    <lineage>
        <taxon>Bacteria</taxon>
        <taxon>Bacillati</taxon>
        <taxon>Vulcanimicrobiota</taxon>
        <taxon>Vulcanimicrobiia</taxon>
        <taxon>Vulcanimicrobiales</taxon>
        <taxon>Vulcanimicrobiaceae</taxon>
        <taxon>Vulcanimicrobium</taxon>
    </lineage>
</organism>
<dbReference type="KEGG" id="vab:WPS_32960"/>
<proteinExistence type="predicted"/>
<keyword evidence="1" id="KW-1133">Transmembrane helix</keyword>
<dbReference type="AlphaFoldDB" id="A0AAN1XZW6"/>
<evidence type="ECO:0000256" key="1">
    <source>
        <dbReference type="SAM" id="Phobius"/>
    </source>
</evidence>
<reference evidence="2 3" key="1">
    <citation type="journal article" date="2022" name="ISME Commun">
        <title>Vulcanimicrobium alpinus gen. nov. sp. nov., the first cultivated representative of the candidate phylum 'Eremiobacterota', is a metabolically versatile aerobic anoxygenic phototroph.</title>
        <authorList>
            <person name="Yabe S."/>
            <person name="Muto K."/>
            <person name="Abe K."/>
            <person name="Yokota A."/>
            <person name="Staudigel H."/>
            <person name="Tebo B.M."/>
        </authorList>
    </citation>
    <scope>NUCLEOTIDE SEQUENCE [LARGE SCALE GENOMIC DNA]</scope>
    <source>
        <strain evidence="2 3">WC8-2</strain>
    </source>
</reference>